<dbReference type="EMBL" id="BAFD01000014">
    <property type="protein sequence ID" value="GAB42373.1"/>
    <property type="molecule type" value="Genomic_DNA"/>
</dbReference>
<evidence type="ECO:0000313" key="2">
    <source>
        <dbReference type="EMBL" id="GAB42373.1"/>
    </source>
</evidence>
<feature type="region of interest" description="Disordered" evidence="1">
    <location>
        <begin position="82"/>
        <end position="108"/>
    </location>
</feature>
<dbReference type="SUPFAM" id="SSF50969">
    <property type="entry name" value="YVTN repeat-like/Quinoprotein amine dehydrogenase"/>
    <property type="match status" value="1"/>
</dbReference>
<dbReference type="InterPro" id="IPR011042">
    <property type="entry name" value="6-blade_b-propeller_TolB-like"/>
</dbReference>
<evidence type="ECO:0008006" key="4">
    <source>
        <dbReference type="Google" id="ProtNLM"/>
    </source>
</evidence>
<evidence type="ECO:0000313" key="3">
    <source>
        <dbReference type="Proteomes" id="UP000004881"/>
    </source>
</evidence>
<feature type="compositionally biased region" description="Basic and acidic residues" evidence="1">
    <location>
        <begin position="10"/>
        <end position="30"/>
    </location>
</feature>
<sequence length="396" mass="40499">MVSVTAPDATWDRGARPDTARALDPPECRADAVTQDGVMSSPRPSRTPHQSRTGMSRLRGPVAAAAALVIGVGMITACGSDDSTPDVPTVTAATAPEAPASSATAPAGTVVPAPAGARALATSGGSVAVLSADGNQILRYDTGRVTSPPQTITVPGLTALAAGDDGAYVGAGPGVLVVVDAEGRVQTGDLESDQPTAVARTTSGFLVVGTADGRVIVYDNNFAKKHDLDRFVRVDSLTAAPESAEGLGGQVVVLDRAQSSVTPVDPESGELGPALRAGNGATNSTVDEFGRVLVANTRDGEILGFFGSPLVMRFRYPVADGPYAVDYDDTRDRLWVSTTGNNEVVAYDLADGEPTEIQRFASVVQPDRIAVDSSGTVYVLSARDGGLQVVPDGRAG</sequence>
<proteinExistence type="predicted"/>
<feature type="compositionally biased region" description="Polar residues" evidence="1">
    <location>
        <begin position="42"/>
        <end position="54"/>
    </location>
</feature>
<reference evidence="2 3" key="1">
    <citation type="submission" date="2012-02" db="EMBL/GenBank/DDBJ databases">
        <title>Whole genome shotgun sequence of Gordonia terrae NBRC 100016.</title>
        <authorList>
            <person name="Takarada H."/>
            <person name="Hosoyama A."/>
            <person name="Tsuchikane K."/>
            <person name="Katsumata H."/>
            <person name="Yamazaki S."/>
            <person name="Fujita N."/>
        </authorList>
    </citation>
    <scope>NUCLEOTIDE SEQUENCE [LARGE SCALE GENOMIC DNA]</scope>
    <source>
        <strain evidence="2 3">NBRC 100016</strain>
    </source>
</reference>
<dbReference type="Gene3D" id="2.120.10.30">
    <property type="entry name" value="TolB, C-terminal domain"/>
    <property type="match status" value="1"/>
</dbReference>
<evidence type="ECO:0000256" key="1">
    <source>
        <dbReference type="SAM" id="MobiDB-lite"/>
    </source>
</evidence>
<gene>
    <name evidence="2" type="ORF">GOTRE_014_00680</name>
</gene>
<dbReference type="InterPro" id="IPR011044">
    <property type="entry name" value="Quino_amine_DH_bsu"/>
</dbReference>
<accession>A0ABQ0H907</accession>
<feature type="region of interest" description="Disordered" evidence="1">
    <location>
        <begin position="1"/>
        <end position="58"/>
    </location>
</feature>
<organism evidence="2 3">
    <name type="scientific">Gordonia terrae NBRC 100016</name>
    <dbReference type="NCBI Taxonomy" id="1089454"/>
    <lineage>
        <taxon>Bacteria</taxon>
        <taxon>Bacillati</taxon>
        <taxon>Actinomycetota</taxon>
        <taxon>Actinomycetes</taxon>
        <taxon>Mycobacteriales</taxon>
        <taxon>Gordoniaceae</taxon>
        <taxon>Gordonia</taxon>
    </lineage>
</organism>
<feature type="compositionally biased region" description="Low complexity" evidence="1">
    <location>
        <begin position="85"/>
        <end position="108"/>
    </location>
</feature>
<dbReference type="Proteomes" id="UP000004881">
    <property type="component" value="Unassembled WGS sequence"/>
</dbReference>
<name>A0ABQ0H907_9ACTN</name>
<comment type="caution">
    <text evidence="2">The sequence shown here is derived from an EMBL/GenBank/DDBJ whole genome shotgun (WGS) entry which is preliminary data.</text>
</comment>
<protein>
    <recommendedName>
        <fullName evidence="4">Lipoprotein</fullName>
    </recommendedName>
</protein>
<keyword evidence="3" id="KW-1185">Reference proteome</keyword>